<dbReference type="EMBL" id="JAABOJ010000023">
    <property type="protein sequence ID" value="KAF3278826.1"/>
    <property type="molecule type" value="Genomic_DNA"/>
</dbReference>
<dbReference type="CDD" id="cd18186">
    <property type="entry name" value="BTB_POZ_ZBTB_KLHL-like"/>
    <property type="match status" value="1"/>
</dbReference>
<evidence type="ECO:0000313" key="3">
    <source>
        <dbReference type="Proteomes" id="UP000474640"/>
    </source>
</evidence>
<feature type="domain" description="BTB" evidence="1">
    <location>
        <begin position="20"/>
        <end position="93"/>
    </location>
</feature>
<dbReference type="InterPro" id="IPR011333">
    <property type="entry name" value="SKP1/BTB/POZ_sf"/>
</dbReference>
<protein>
    <recommendedName>
        <fullName evidence="1">BTB domain-containing protein</fullName>
    </recommendedName>
</protein>
<evidence type="ECO:0000313" key="2">
    <source>
        <dbReference type="EMBL" id="KAF3278826.1"/>
    </source>
</evidence>
<dbReference type="PROSITE" id="PS50097">
    <property type="entry name" value="BTB"/>
    <property type="match status" value="1"/>
</dbReference>
<reference evidence="2 3" key="1">
    <citation type="submission" date="2020-01" db="EMBL/GenBank/DDBJ databases">
        <authorList>
            <person name="Palmer J.M."/>
        </authorList>
    </citation>
    <scope>NUCLEOTIDE SEQUENCE [LARGE SCALE GENOMIC DNA]</scope>
    <source>
        <strain evidence="2 3">TWF970</strain>
    </source>
</reference>
<name>A0A7C8VMQ9_ORBOL</name>
<dbReference type="AlphaFoldDB" id="A0A7C8VMQ9"/>
<organism evidence="2 3">
    <name type="scientific">Orbilia oligospora</name>
    <name type="common">Nematode-trapping fungus</name>
    <name type="synonym">Arthrobotrys oligospora</name>
    <dbReference type="NCBI Taxonomy" id="2813651"/>
    <lineage>
        <taxon>Eukaryota</taxon>
        <taxon>Fungi</taxon>
        <taxon>Dikarya</taxon>
        <taxon>Ascomycota</taxon>
        <taxon>Pezizomycotina</taxon>
        <taxon>Orbiliomycetes</taxon>
        <taxon>Orbiliales</taxon>
        <taxon>Orbiliaceae</taxon>
        <taxon>Orbilia</taxon>
    </lineage>
</organism>
<accession>A0A7C8VMQ9</accession>
<sequence length="292" mass="32695">MDPVTGKLWVNGVFNNAYSPDIIIKVGTEQNQRQYNAHEAIISRASDYLKELCQTADKEDGKKVVNLLHLNIDPEAMISGIRWIYGDSDAFASSCNTPLSYANIIIVASKLGIENLGVAIAGHFSEWQADLSISSTSELIDENFTDQCEYWKLIRDISNWTHGWHLDSLTHFTRNTQASLPPPPTWITTLASETNSTLLAALLLERQQVFLNFSPCEKCRERQKEKAKSREPEPGQILLYGDCDETMLSDSENESENSKIVSLKIIKFNARTFVIPIPTAQVRVTTCKLGAV</sequence>
<comment type="caution">
    <text evidence="2">The sequence shown here is derived from an EMBL/GenBank/DDBJ whole genome shotgun (WGS) entry which is preliminary data.</text>
</comment>
<dbReference type="Proteomes" id="UP000474640">
    <property type="component" value="Unassembled WGS sequence"/>
</dbReference>
<gene>
    <name evidence="2" type="ORF">TWF970_004370</name>
</gene>
<dbReference type="Pfam" id="PF00651">
    <property type="entry name" value="BTB"/>
    <property type="match status" value="1"/>
</dbReference>
<dbReference type="SUPFAM" id="SSF54695">
    <property type="entry name" value="POZ domain"/>
    <property type="match status" value="1"/>
</dbReference>
<dbReference type="InterPro" id="IPR000210">
    <property type="entry name" value="BTB/POZ_dom"/>
</dbReference>
<evidence type="ECO:0000259" key="1">
    <source>
        <dbReference type="PROSITE" id="PS50097"/>
    </source>
</evidence>
<dbReference type="Gene3D" id="3.30.710.10">
    <property type="entry name" value="Potassium Channel Kv1.1, Chain A"/>
    <property type="match status" value="1"/>
</dbReference>
<dbReference type="OrthoDB" id="408604at2759"/>
<proteinExistence type="predicted"/>